<protein>
    <submittedName>
        <fullName evidence="2">CHAT domain-containing protein</fullName>
    </submittedName>
</protein>
<evidence type="ECO:0000259" key="1">
    <source>
        <dbReference type="Pfam" id="PF12770"/>
    </source>
</evidence>
<evidence type="ECO:0000313" key="2">
    <source>
        <dbReference type="EMBL" id="WUT41944.1"/>
    </source>
</evidence>
<name>A0ABZ1WQA8_9ACTN</name>
<gene>
    <name evidence="2" type="ORF">OG929_06515</name>
</gene>
<dbReference type="Pfam" id="PF12770">
    <property type="entry name" value="CHAT"/>
    <property type="match status" value="1"/>
</dbReference>
<evidence type="ECO:0000313" key="3">
    <source>
        <dbReference type="Proteomes" id="UP001432168"/>
    </source>
</evidence>
<feature type="domain" description="CHAT" evidence="1">
    <location>
        <begin position="1025"/>
        <end position="1274"/>
    </location>
</feature>
<dbReference type="EMBL" id="CP109011">
    <property type="protein sequence ID" value="WUT41944.1"/>
    <property type="molecule type" value="Genomic_DNA"/>
</dbReference>
<accession>A0ABZ1WQA8</accession>
<proteinExistence type="predicted"/>
<reference evidence="2" key="1">
    <citation type="submission" date="2022-10" db="EMBL/GenBank/DDBJ databases">
        <title>The complete genomes of actinobacterial strains from the NBC collection.</title>
        <authorList>
            <person name="Joergensen T.S."/>
            <person name="Alvarez Arevalo M."/>
            <person name="Sterndorff E.B."/>
            <person name="Faurdal D."/>
            <person name="Vuksanovic O."/>
            <person name="Mourched A.-S."/>
            <person name="Charusanti P."/>
            <person name="Shaw S."/>
            <person name="Blin K."/>
            <person name="Weber T."/>
        </authorList>
    </citation>
    <scope>NUCLEOTIDE SEQUENCE</scope>
    <source>
        <strain evidence="2">NBC_00686</strain>
    </source>
</reference>
<keyword evidence="3" id="KW-1185">Reference proteome</keyword>
<sequence length="1298" mass="139988">MTGLPGSLPPAPPLGAMELATLLSVATRIEPELIRAVRLRLLPHLDVGAEADLWFCDWVGARTPEAIALLPECLPYLRAGLVDRLEREPRLRAVKAVITEFHDGLSPALLLEEQVTWDSLTGDTEGAAQHLNRALHALVRENRSGLAGWFAEASLRLPAEALSTATAWSLANASRPHVPSLTPGTAPELTLDTVSSIASAIGQARLGVLRAGSTLLLGNVRGEDAAAVAVPDTSPRVVEVAAGGTVRTVRVDAAEVVRVEVGRGPAEVRTGAGAVYVIEGLVASAPAPEDPLDDLVGARVDPELVPRLTEEIRRLLDRALHTDEPDPLRQALALAEKALDTGYEPRDFPGLGCEAAEALYLHGLRLSSRKSLDRAVHVAQQLANHPHAAFGMRAGAVLGAAHRELFCHTGDLPRLYRSMDILETWVNRLTGGPGVSARVATELVHTCLVLHEVRPSPDMLSRALHLAESAYRSEDWETLALPLARAHIARYEAAGDQADLDRAFQLSETTSREPRTAQAERAAIVASALLALFWREGSTDFLESALQQSRSALGISPGSDRLLRARLWHALSEVLRVRAAVLSEPADLDEAVALANRAAKALPRASVWRMAALITLNQCHLDNFRRTGDVSTLDLALEATRDVVSRSRNHPDLPYRPRALLRQGECLVLRFQATGDDRALSHAIDSLRASREDSLDLSPAQQRSRAAAYAAILLDLHTSGSRQRDVSALQLELNSLLQYDVEGPPTDPESATILLAEASVASGASKSSYADHHRAADKARLVALCQHAPPLQRLRAGLLWGELAVRHERAEDVVLSHDAVAGLVPLVLLASGQELLDLVPGWEELSREAAACALEVGTPERALEFLEQRNVLLSVWRQGSRAEVDRLRDVAPELVAELRRLWAFLHLAPSPVVSRLRPEQQGLAPARLDQLIAAMRAVPGFQDFLAPVPARRLMTAASEGPVVVLNAAARHCDALLVTRDGVSALRLPGVTVSGLSDWAEIYQTAMGEDRRPWDEQAAWSVLGLLGDHVVEPILEALGIPHTLGSGAPAKALPDALPRMWWCPTAPFTNLPLQLAGRPQDNALDHAVHSYTSSLQALTAARSRVRHTALDSAQAMLLVLADGGLPYGRKEINETRTRIPLTHVLQGAEATDANVAELIADFPFFHFVGRVRLDDGIPRLQLFTQDAAGGPLPAVGDGALAYLSVRDTMEGGMSREYVGWALATRFQAAGFDHVIGVPTPGSDTISKDFAHSMYDRLLTPDGRLQPERSAHALHDILRNAITHDPGHALALASVIHFGP</sequence>
<dbReference type="RefSeq" id="WP_329260098.1">
    <property type="nucleotide sequence ID" value="NZ_CP109011.1"/>
</dbReference>
<dbReference type="InterPro" id="IPR024983">
    <property type="entry name" value="CHAT_dom"/>
</dbReference>
<organism evidence="2 3">
    <name type="scientific">Streptomyces pseudovenezuelae</name>
    <dbReference type="NCBI Taxonomy" id="67350"/>
    <lineage>
        <taxon>Bacteria</taxon>
        <taxon>Bacillati</taxon>
        <taxon>Actinomycetota</taxon>
        <taxon>Actinomycetes</taxon>
        <taxon>Kitasatosporales</taxon>
        <taxon>Streptomycetaceae</taxon>
        <taxon>Streptomyces</taxon>
        <taxon>Streptomyces aurantiacus group</taxon>
    </lineage>
</organism>
<dbReference type="Proteomes" id="UP001432168">
    <property type="component" value="Chromosome"/>
</dbReference>